<proteinExistence type="predicted"/>
<dbReference type="Pfam" id="PF04350">
    <property type="entry name" value="PilO"/>
    <property type="match status" value="1"/>
</dbReference>
<keyword evidence="1" id="KW-1133">Transmembrane helix</keyword>
<dbReference type="AlphaFoldDB" id="F8UHV2"/>
<keyword evidence="1" id="KW-0812">Transmembrane</keyword>
<feature type="transmembrane region" description="Helical" evidence="1">
    <location>
        <begin position="18"/>
        <end position="37"/>
    </location>
</feature>
<feature type="non-terminal residue" evidence="2">
    <location>
        <position position="185"/>
    </location>
</feature>
<gene>
    <name evidence="2" type="ORF">LDC_03479</name>
</gene>
<dbReference type="GO" id="GO:0043107">
    <property type="term" value="P:type IV pilus-dependent motility"/>
    <property type="evidence" value="ECO:0007669"/>
    <property type="project" value="InterPro"/>
</dbReference>
<dbReference type="EMBL" id="JF805243">
    <property type="protein sequence ID" value="AEI30609.1"/>
    <property type="molecule type" value="Genomic_DNA"/>
</dbReference>
<accession>F8UHV2</accession>
<evidence type="ECO:0008006" key="3">
    <source>
        <dbReference type="Google" id="ProtNLM"/>
    </source>
</evidence>
<evidence type="ECO:0000313" key="2">
    <source>
        <dbReference type="EMBL" id="AEI30609.1"/>
    </source>
</evidence>
<dbReference type="Gene3D" id="3.30.70.60">
    <property type="match status" value="1"/>
</dbReference>
<organism evidence="2">
    <name type="scientific">uncultured microorganism</name>
    <dbReference type="NCBI Taxonomy" id="358574"/>
    <lineage>
        <taxon>unclassified sequences</taxon>
        <taxon>environmental samples</taxon>
    </lineage>
</organism>
<keyword evidence="1" id="KW-0472">Membrane</keyword>
<name>F8UHV2_9ZZZZ</name>
<evidence type="ECO:0000256" key="1">
    <source>
        <dbReference type="SAM" id="Phobius"/>
    </source>
</evidence>
<sequence length="185" mass="20524">MPLAIKAKFSEMSEGQRLGVVAGAAVVVLVGIVYLIYSDLNKVGEFHQVPKLLQMKDKKGKSLAAQIKAMDEKITGHEAKIAQIDAKQKMVDSRKEEIEDFKKLLPEERDLLAMLDVINDLVRKADVKLESLNRTDNPPGPQYQQVVFSIQLSGGFHNLVQFINSVESADRFMTLDRATLGRGGT</sequence>
<dbReference type="InterPro" id="IPR007445">
    <property type="entry name" value="PilO"/>
</dbReference>
<protein>
    <recommendedName>
        <fullName evidence="3">Pilus assembly protein PilO</fullName>
    </recommendedName>
</protein>
<dbReference type="InterPro" id="IPR014717">
    <property type="entry name" value="Transl_elong_EF1B/ribsomal_bS6"/>
</dbReference>
<reference evidence="2" key="1">
    <citation type="submission" date="2011-04" db="EMBL/GenBank/DDBJ databases">
        <title>Taxonomic and functional metagenomic profiling of the microbial community in the anoxic sediment of a brackish shallow lake (Laguna de Carrizo Central Spain).</title>
        <authorList>
            <consortium name="CONSOLIDER consortium CSD2007-00005"/>
            <person name="Guazzaroni M.-E."/>
            <person name="Richter M."/>
            <person name="Garcia-Salamanca A."/>
            <person name="Yarza P."/>
            <person name="Ferrer M."/>
        </authorList>
    </citation>
    <scope>NUCLEOTIDE SEQUENCE</scope>
</reference>